<reference evidence="11" key="1">
    <citation type="submission" date="2025-08" db="UniProtKB">
        <authorList>
            <consortium name="Ensembl"/>
        </authorList>
    </citation>
    <scope>IDENTIFICATION</scope>
</reference>
<evidence type="ECO:0000256" key="1">
    <source>
        <dbReference type="ARBA" id="ARBA00004609"/>
    </source>
</evidence>
<dbReference type="AlphaFoldDB" id="A0A8C7AWI9"/>
<keyword evidence="5" id="KW-0472">Membrane</keyword>
<keyword evidence="7" id="KW-0325">Glycoprotein</keyword>
<dbReference type="PANTHER" id="PTHR32217:SF5">
    <property type="entry name" value="LYMPHOCYTE ANTIGEN 6H"/>
    <property type="match status" value="1"/>
</dbReference>
<proteinExistence type="predicted"/>
<feature type="region of interest" description="Disordered" evidence="9">
    <location>
        <begin position="1"/>
        <end position="24"/>
    </location>
</feature>
<dbReference type="GO" id="GO:0045202">
    <property type="term" value="C:synapse"/>
    <property type="evidence" value="ECO:0007669"/>
    <property type="project" value="GOC"/>
</dbReference>
<accession>A0A8C7AWI9</accession>
<dbReference type="InterPro" id="IPR045860">
    <property type="entry name" value="Snake_toxin-like_sf"/>
</dbReference>
<dbReference type="GO" id="GO:0095500">
    <property type="term" value="P:acetylcholine receptor signaling pathway"/>
    <property type="evidence" value="ECO:0007669"/>
    <property type="project" value="TreeGrafter"/>
</dbReference>
<evidence type="ECO:0000256" key="4">
    <source>
        <dbReference type="ARBA" id="ARBA00022729"/>
    </source>
</evidence>
<feature type="domain" description="UPAR/Ly6" evidence="10">
    <location>
        <begin position="36"/>
        <end position="97"/>
    </location>
</feature>
<dbReference type="InterPro" id="IPR016054">
    <property type="entry name" value="LY6_UPA_recep-like"/>
</dbReference>
<dbReference type="SUPFAM" id="SSF57302">
    <property type="entry name" value="Snake toxin-like"/>
    <property type="match status" value="1"/>
</dbReference>
<reference evidence="11" key="2">
    <citation type="submission" date="2025-09" db="UniProtKB">
        <authorList>
            <consortium name="Ensembl"/>
        </authorList>
    </citation>
    <scope>IDENTIFICATION</scope>
</reference>
<keyword evidence="4" id="KW-0732">Signal</keyword>
<name>A0A8C7AWI9_NEOVI</name>
<keyword evidence="3" id="KW-0336">GPI-anchor</keyword>
<evidence type="ECO:0000256" key="6">
    <source>
        <dbReference type="ARBA" id="ARBA00023157"/>
    </source>
</evidence>
<evidence type="ECO:0000259" key="10">
    <source>
        <dbReference type="Pfam" id="PF00021"/>
    </source>
</evidence>
<protein>
    <recommendedName>
        <fullName evidence="10">UPAR/Ly6 domain-containing protein</fullName>
    </recommendedName>
</protein>
<dbReference type="Proteomes" id="UP000694425">
    <property type="component" value="Unplaced"/>
</dbReference>
<dbReference type="Ensembl" id="ENSNVIT00000015989.1">
    <property type="protein sequence ID" value="ENSNVIP00000013682.1"/>
    <property type="gene ID" value="ENSNVIG00000010781.1"/>
</dbReference>
<dbReference type="Pfam" id="PF00021">
    <property type="entry name" value="UPAR_LY6"/>
    <property type="match status" value="1"/>
</dbReference>
<sequence>MGGVCPPGPERVGRGRGSGLKRSDPVLPVPAVPALSLQCYTCFGMENGGPCQSLQCLMPGVCYSSNMTLTTGDGKQLKYQQKGCAPSCNEVSRVMQQLSEMSPLDVLDPADLQGQPKFESQGLVCCEKDLCNGEPGRLGPGGGLLLSLGPVLLWALL</sequence>
<keyword evidence="12" id="KW-1185">Reference proteome</keyword>
<evidence type="ECO:0000313" key="12">
    <source>
        <dbReference type="Proteomes" id="UP000694425"/>
    </source>
</evidence>
<organism evidence="11 12">
    <name type="scientific">Neovison vison</name>
    <name type="common">American mink</name>
    <name type="synonym">Mustela vison</name>
    <dbReference type="NCBI Taxonomy" id="452646"/>
    <lineage>
        <taxon>Eukaryota</taxon>
        <taxon>Metazoa</taxon>
        <taxon>Chordata</taxon>
        <taxon>Craniata</taxon>
        <taxon>Vertebrata</taxon>
        <taxon>Euteleostomi</taxon>
        <taxon>Mammalia</taxon>
        <taxon>Eutheria</taxon>
        <taxon>Laurasiatheria</taxon>
        <taxon>Carnivora</taxon>
        <taxon>Caniformia</taxon>
        <taxon>Musteloidea</taxon>
        <taxon>Mustelidae</taxon>
        <taxon>Mustelinae</taxon>
        <taxon>Neogale</taxon>
    </lineage>
</organism>
<dbReference type="GO" id="GO:0033130">
    <property type="term" value="F:acetylcholine receptor binding"/>
    <property type="evidence" value="ECO:0007669"/>
    <property type="project" value="TreeGrafter"/>
</dbReference>
<evidence type="ECO:0000256" key="5">
    <source>
        <dbReference type="ARBA" id="ARBA00023136"/>
    </source>
</evidence>
<dbReference type="GO" id="GO:0005886">
    <property type="term" value="C:plasma membrane"/>
    <property type="evidence" value="ECO:0007669"/>
    <property type="project" value="UniProtKB-SubCell"/>
</dbReference>
<keyword evidence="6" id="KW-1015">Disulfide bond</keyword>
<evidence type="ECO:0000256" key="9">
    <source>
        <dbReference type="SAM" id="MobiDB-lite"/>
    </source>
</evidence>
<dbReference type="PANTHER" id="PTHR32217">
    <property type="entry name" value="LYMPHOCYTE ANTIGEN 6H"/>
    <property type="match status" value="1"/>
</dbReference>
<comment type="subcellular location">
    <subcellularLocation>
        <location evidence="1">Cell membrane</location>
        <topology evidence="1">Lipid-anchor</topology>
        <topology evidence="1">GPI-anchor</topology>
    </subcellularLocation>
</comment>
<evidence type="ECO:0000256" key="3">
    <source>
        <dbReference type="ARBA" id="ARBA00022622"/>
    </source>
</evidence>
<evidence type="ECO:0000313" key="11">
    <source>
        <dbReference type="Ensembl" id="ENSNVIP00000013682.1"/>
    </source>
</evidence>
<evidence type="ECO:0000256" key="8">
    <source>
        <dbReference type="ARBA" id="ARBA00023288"/>
    </source>
</evidence>
<dbReference type="GO" id="GO:0030550">
    <property type="term" value="F:acetylcholine receptor inhibitor activity"/>
    <property type="evidence" value="ECO:0007669"/>
    <property type="project" value="TreeGrafter"/>
</dbReference>
<evidence type="ECO:0000256" key="2">
    <source>
        <dbReference type="ARBA" id="ARBA00022475"/>
    </source>
</evidence>
<keyword evidence="2" id="KW-1003">Cell membrane</keyword>
<dbReference type="GO" id="GO:0098552">
    <property type="term" value="C:side of membrane"/>
    <property type="evidence" value="ECO:0007669"/>
    <property type="project" value="UniProtKB-KW"/>
</dbReference>
<dbReference type="InterPro" id="IPR051445">
    <property type="entry name" value="LY6H/LY6L_nAChR_modulators"/>
</dbReference>
<evidence type="ECO:0000256" key="7">
    <source>
        <dbReference type="ARBA" id="ARBA00023180"/>
    </source>
</evidence>
<keyword evidence="8" id="KW-0449">Lipoprotein</keyword>